<dbReference type="STRING" id="264462.Bd1652"/>
<dbReference type="eggNOG" id="ENOG502Z7N8">
    <property type="taxonomic scope" value="Bacteria"/>
</dbReference>
<dbReference type="GO" id="GO:0016853">
    <property type="term" value="F:isomerase activity"/>
    <property type="evidence" value="ECO:0007669"/>
    <property type="project" value="UniProtKB-KW"/>
</dbReference>
<name>Q6MMH8_BDEBA</name>
<evidence type="ECO:0000256" key="1">
    <source>
        <dbReference type="SAM" id="SignalP"/>
    </source>
</evidence>
<keyword evidence="1" id="KW-0732">Signal</keyword>
<keyword evidence="3" id="KW-1185">Reference proteome</keyword>
<dbReference type="EMBL" id="BX842650">
    <property type="protein sequence ID" value="CAE79526.1"/>
    <property type="molecule type" value="Genomic_DNA"/>
</dbReference>
<reference evidence="2 3" key="1">
    <citation type="journal article" date="2004" name="Science">
        <title>A predator unmasked: life cycle of Bdellovibrio bacteriovorus from a genomic perspective.</title>
        <authorList>
            <person name="Rendulic S."/>
            <person name="Jagtap P."/>
            <person name="Rosinus A."/>
            <person name="Eppinger M."/>
            <person name="Baar C."/>
            <person name="Lanz C."/>
            <person name="Keller H."/>
            <person name="Lambert C."/>
            <person name="Evans K.J."/>
            <person name="Goesmann A."/>
            <person name="Meyer F."/>
            <person name="Sockett R.E."/>
            <person name="Schuster S.C."/>
        </authorList>
    </citation>
    <scope>NUCLEOTIDE SEQUENCE [LARGE SCALE GENOMIC DNA]</scope>
    <source>
        <strain evidence="3">ATCC 15356 / DSM 50701 / NCIMB 9529 / HD100</strain>
    </source>
</reference>
<organism evidence="2 3">
    <name type="scientific">Bdellovibrio bacteriovorus (strain ATCC 15356 / DSM 50701 / NCIMB 9529 / HD100)</name>
    <dbReference type="NCBI Taxonomy" id="264462"/>
    <lineage>
        <taxon>Bacteria</taxon>
        <taxon>Pseudomonadati</taxon>
        <taxon>Bdellovibrionota</taxon>
        <taxon>Bdellovibrionia</taxon>
        <taxon>Bdellovibrionales</taxon>
        <taxon>Pseudobdellovibrionaceae</taxon>
        <taxon>Bdellovibrio</taxon>
    </lineage>
</organism>
<protein>
    <submittedName>
        <fullName evidence="2">Cis/trans isomerase</fullName>
    </submittedName>
</protein>
<dbReference type="Proteomes" id="UP000008080">
    <property type="component" value="Chromosome"/>
</dbReference>
<gene>
    <name evidence="2" type="primary">cti</name>
    <name evidence="2" type="ordered locus">Bd1652</name>
</gene>
<dbReference type="InterPro" id="IPR010706">
    <property type="entry name" value="Fatty_acid_cis-trans_isomerase"/>
</dbReference>
<dbReference type="AlphaFoldDB" id="Q6MMH8"/>
<accession>Q6MMH8</accession>
<dbReference type="Pfam" id="PF06934">
    <property type="entry name" value="CTI"/>
    <property type="match status" value="1"/>
</dbReference>
<proteinExistence type="predicted"/>
<evidence type="ECO:0000313" key="2">
    <source>
        <dbReference type="EMBL" id="CAE79526.1"/>
    </source>
</evidence>
<sequence>MQFILMLVVCFSAAAGSASAPAGSAGVPAGTQAEAPALPGRAQAPSGAVAEATLYSRKIQPLFDNRCLACHSCFNAPCQLNLQNFEGFQRGANKLNVYDGTRLKSVEPSRLWIDAHADEWRKRGFYEVSTSKDPDQNLFFQITQLRATAKDAVITKQVADTHVCAQTMTDYQLLAKNSPELGMPYGFPALSPSELATLKDWVKAGSPGPDAEEFKRQNTPSVELQTQVHEWEEFLNQESLRHQLVSRYLYEHLFLAHIYFPEKPEEFFRLVRSKQSCAQGIQEIATRRPNDNPGMKKFWYCLKKFPGTVVKKTHIPYQWSPAKMARYKELFLAEGWKVSALPSYESGVAENPFVAFKDIPVKARYQFLLDDAQYQVSTFIKGPVCNGSMAVNSIQEQFYVFFLNPSSDNMVLSQKYADKAAGLLMMPGVWGSDVDIKETPLFYKKLVDHRENYRKLRIEELAKLRPEGYTLKDVWDGGGFNPNATLTVLRHDDNAVVMKGAVGDLSKTVFMLDYPLFERLVYNLVVNFDVFGNVSHQLLTRVYMDMIRMEAEELFLTFLPSEERLSYRRSWYRGLLTQAKMSYVYPTVGSAVPTGIKFNEDNNTKKQFVQKVLFFHQNETVRGGWDLINWKSLEIPDSMQGQWKVKGLDKELRKIAAVKAEAATPFSRFFPDLALLNIKTPKGLKIYSLIHNKEHENISWILGESLRMDPESDTLTVREGVWGSYPNMIFNVKENELAAFVTQVRAMKSAADYQNLVTRYGLRRSNAKFWSFYDDMHVAMRKSDPVSFGYLDLTRYELK</sequence>
<feature type="signal peptide" evidence="1">
    <location>
        <begin position="1"/>
        <end position="20"/>
    </location>
</feature>
<dbReference type="RefSeq" id="WP_011164128.1">
    <property type="nucleotide sequence ID" value="NC_005363.1"/>
</dbReference>
<dbReference type="HOGENOM" id="CLU_380276_0_0_7"/>
<feature type="chain" id="PRO_5004278361" evidence="1">
    <location>
        <begin position="21"/>
        <end position="799"/>
    </location>
</feature>
<dbReference type="GeneID" id="93012639"/>
<dbReference type="KEGG" id="bba:Bd1652"/>
<evidence type="ECO:0000313" key="3">
    <source>
        <dbReference type="Proteomes" id="UP000008080"/>
    </source>
</evidence>
<keyword evidence="2" id="KW-0413">Isomerase</keyword>